<feature type="coiled-coil region" evidence="1">
    <location>
        <begin position="176"/>
        <end position="240"/>
    </location>
</feature>
<sequence length="452" mass="49369">MINKIIIDNFMAHEHTELELGPGVTILTGSNNTGKSAVVEALRCLATNPDRNPNPSLYIRHGAKEARVEVVLDDGTRVAWVRAKRWAKYELWAPGAEEPEEYHKLQRQVPEDVARVLRLDQVALETRKDGVDVHIGNQRDPVFLLNQPDSVMAEFFAASTESAHLLAMQNLLKLKERDAKREERGLEEQAARAEAKLDRLDPLPAIGLRMDVAGDLEREADRLEREIPALEAALAEFRHLTGSVRRARAAGAVLEKTAPVPEIEDVAGLKARMDALQGLSRRIGRAVDTAGALSGLSEPPAVEDTGSLQGAVRGLAETGRVLRGAEVRSRALAGLAEPPQCENTARLAALLDEWYALRARDARFARLDQLLRSVAEPPSPEPLDRLRGAVADMDGLAALLTARQGELSGLEEDLRSVVDAMDERIRALGCCPLCGGDLTTAEFLDHGCRHDA</sequence>
<dbReference type="EMBL" id="CP014206">
    <property type="protein sequence ID" value="AMK10254.1"/>
    <property type="molecule type" value="Genomic_DNA"/>
</dbReference>
<keyword evidence="1" id="KW-0175">Coiled coil</keyword>
<reference evidence="3 5" key="1">
    <citation type="journal article" date="2016" name="Front. Microbiol.">
        <title>Genome Sequence of the Piezophilic, Mesophilic Sulfate-Reducing Bacterium Desulfovibrio indicus J2T.</title>
        <authorList>
            <person name="Cao J."/>
            <person name="Maignien L."/>
            <person name="Shao Z."/>
            <person name="Alain K."/>
            <person name="Jebbar M."/>
        </authorList>
    </citation>
    <scope>NUCLEOTIDE SEQUENCE [LARGE SCALE GENOMIC DNA]</scope>
    <source>
        <strain evidence="3 5">J2</strain>
    </source>
</reference>
<dbReference type="KEGG" id="dej:AWY79_03535"/>
<keyword evidence="5" id="KW-1185">Reference proteome</keyword>
<keyword evidence="4" id="KW-0540">Nuclease</keyword>
<organism evidence="4 6">
    <name type="scientific">Pseudodesulfovibrio indicus</name>
    <dbReference type="NCBI Taxonomy" id="1716143"/>
    <lineage>
        <taxon>Bacteria</taxon>
        <taxon>Pseudomonadati</taxon>
        <taxon>Thermodesulfobacteriota</taxon>
        <taxon>Desulfovibrionia</taxon>
        <taxon>Desulfovibrionales</taxon>
        <taxon>Desulfovibrionaceae</taxon>
    </lineage>
</organism>
<evidence type="ECO:0000259" key="2">
    <source>
        <dbReference type="Pfam" id="PF13476"/>
    </source>
</evidence>
<name>A0A126QJV6_9BACT</name>
<dbReference type="AlphaFoldDB" id="A0A126QJV6"/>
<dbReference type="SUPFAM" id="SSF52540">
    <property type="entry name" value="P-loop containing nucleoside triphosphate hydrolases"/>
    <property type="match status" value="1"/>
</dbReference>
<evidence type="ECO:0000256" key="1">
    <source>
        <dbReference type="SAM" id="Coils"/>
    </source>
</evidence>
<dbReference type="GO" id="GO:0004527">
    <property type="term" value="F:exonuclease activity"/>
    <property type="evidence" value="ECO:0007669"/>
    <property type="project" value="UniProtKB-KW"/>
</dbReference>
<dbReference type="Pfam" id="PF13476">
    <property type="entry name" value="AAA_23"/>
    <property type="match status" value="1"/>
</dbReference>
<dbReference type="InterPro" id="IPR027417">
    <property type="entry name" value="P-loop_NTPase"/>
</dbReference>
<feature type="domain" description="Rad50/SbcC-type AAA" evidence="2">
    <location>
        <begin position="4"/>
        <end position="192"/>
    </location>
</feature>
<evidence type="ECO:0000313" key="3">
    <source>
        <dbReference type="EMBL" id="AMK10254.1"/>
    </source>
</evidence>
<gene>
    <name evidence="3" type="ORF">AWY79_03535</name>
    <name evidence="4" type="ORF">EDC59_107162</name>
</gene>
<evidence type="ECO:0000313" key="4">
    <source>
        <dbReference type="EMBL" id="TDT87965.1"/>
    </source>
</evidence>
<dbReference type="RefSeq" id="WP_066800352.1">
    <property type="nucleotide sequence ID" value="NZ_CP014206.1"/>
</dbReference>
<dbReference type="GO" id="GO:0006302">
    <property type="term" value="P:double-strand break repair"/>
    <property type="evidence" value="ECO:0007669"/>
    <property type="project" value="InterPro"/>
</dbReference>
<keyword evidence="4" id="KW-0378">Hydrolase</keyword>
<dbReference type="EMBL" id="SOBK01000007">
    <property type="protein sequence ID" value="TDT87965.1"/>
    <property type="molecule type" value="Genomic_DNA"/>
</dbReference>
<reference evidence="4 6" key="2">
    <citation type="submission" date="2019-03" db="EMBL/GenBank/DDBJ databases">
        <title>Genomic Encyclopedia of Type Strains, Phase IV (KMG-IV): sequencing the most valuable type-strain genomes for metagenomic binning, comparative biology and taxonomic classification.</title>
        <authorList>
            <person name="Goeker M."/>
        </authorList>
    </citation>
    <scope>NUCLEOTIDE SEQUENCE [LARGE SCALE GENOMIC DNA]</scope>
    <source>
        <strain evidence="4 6">DSM 101483</strain>
    </source>
</reference>
<accession>A0A126QJV6</accession>
<dbReference type="Gene3D" id="3.40.50.300">
    <property type="entry name" value="P-loop containing nucleotide triphosphate hydrolases"/>
    <property type="match status" value="1"/>
</dbReference>
<dbReference type="InterPro" id="IPR038729">
    <property type="entry name" value="Rad50/SbcC_AAA"/>
</dbReference>
<protein>
    <submittedName>
        <fullName evidence="4">Exonuclease SbcC</fullName>
    </submittedName>
</protein>
<dbReference type="OrthoDB" id="267455at2"/>
<proteinExistence type="predicted"/>
<dbReference type="GO" id="GO:0016887">
    <property type="term" value="F:ATP hydrolysis activity"/>
    <property type="evidence" value="ECO:0007669"/>
    <property type="project" value="InterPro"/>
</dbReference>
<dbReference type="Proteomes" id="UP000055611">
    <property type="component" value="Chromosome"/>
</dbReference>
<evidence type="ECO:0000313" key="5">
    <source>
        <dbReference type="Proteomes" id="UP000055611"/>
    </source>
</evidence>
<keyword evidence="4" id="KW-0269">Exonuclease</keyword>
<evidence type="ECO:0000313" key="6">
    <source>
        <dbReference type="Proteomes" id="UP000295506"/>
    </source>
</evidence>
<dbReference type="Proteomes" id="UP000295506">
    <property type="component" value="Unassembled WGS sequence"/>
</dbReference>